<dbReference type="GO" id="GO:0016874">
    <property type="term" value="F:ligase activity"/>
    <property type="evidence" value="ECO:0007669"/>
    <property type="project" value="UniProtKB-KW"/>
</dbReference>
<accession>A0A2G9UPV4</accession>
<gene>
    <name evidence="2" type="ORF">TELCIR_06624</name>
</gene>
<organism evidence="2 3">
    <name type="scientific">Teladorsagia circumcincta</name>
    <name type="common">Brown stomach worm</name>
    <name type="synonym">Ostertagia circumcincta</name>
    <dbReference type="NCBI Taxonomy" id="45464"/>
    <lineage>
        <taxon>Eukaryota</taxon>
        <taxon>Metazoa</taxon>
        <taxon>Ecdysozoa</taxon>
        <taxon>Nematoda</taxon>
        <taxon>Chromadorea</taxon>
        <taxon>Rhabditida</taxon>
        <taxon>Rhabditina</taxon>
        <taxon>Rhabditomorpha</taxon>
        <taxon>Strongyloidea</taxon>
        <taxon>Trichostrongylidae</taxon>
        <taxon>Teladorsagia</taxon>
    </lineage>
</organism>
<keyword evidence="3" id="KW-1185">Reference proteome</keyword>
<dbReference type="InterPro" id="IPR000608">
    <property type="entry name" value="UBC"/>
</dbReference>
<name>A0A2G9UPV4_TELCI</name>
<dbReference type="Pfam" id="PF00179">
    <property type="entry name" value="UQ_con"/>
    <property type="match status" value="1"/>
</dbReference>
<dbReference type="AlphaFoldDB" id="A0A2G9UPV4"/>
<keyword evidence="2" id="KW-0436">Ligase</keyword>
<dbReference type="SUPFAM" id="SSF54495">
    <property type="entry name" value="UBC-like"/>
    <property type="match status" value="1"/>
</dbReference>
<evidence type="ECO:0000259" key="1">
    <source>
        <dbReference type="PROSITE" id="PS50127"/>
    </source>
</evidence>
<evidence type="ECO:0000313" key="3">
    <source>
        <dbReference type="Proteomes" id="UP000230423"/>
    </source>
</evidence>
<feature type="domain" description="UBC core" evidence="1">
    <location>
        <begin position="4"/>
        <end position="92"/>
    </location>
</feature>
<dbReference type="PROSITE" id="PS50127">
    <property type="entry name" value="UBC_2"/>
    <property type="match status" value="1"/>
</dbReference>
<dbReference type="EMBL" id="KZ345934">
    <property type="protein sequence ID" value="PIO71480.1"/>
    <property type="molecule type" value="Genomic_DNA"/>
</dbReference>
<evidence type="ECO:0000313" key="2">
    <source>
        <dbReference type="EMBL" id="PIO71480.1"/>
    </source>
</evidence>
<dbReference type="InterPro" id="IPR016135">
    <property type="entry name" value="UBQ-conjugating_enzyme/RWD"/>
</dbReference>
<reference evidence="2 3" key="1">
    <citation type="submission" date="2015-09" db="EMBL/GenBank/DDBJ databases">
        <title>Draft genome of the parasitic nematode Teladorsagia circumcincta isolate WARC Sus (inbred).</title>
        <authorList>
            <person name="Mitreva M."/>
        </authorList>
    </citation>
    <scope>NUCLEOTIDE SEQUENCE [LARGE SCALE GENOMIC DNA]</scope>
    <source>
        <strain evidence="2 3">S</strain>
    </source>
</reference>
<dbReference type="Proteomes" id="UP000230423">
    <property type="component" value="Unassembled WGS sequence"/>
</dbReference>
<protein>
    <submittedName>
        <fullName evidence="2">Ubiquitin--protein ligase</fullName>
    </submittedName>
</protein>
<dbReference type="Gene3D" id="3.10.110.10">
    <property type="entry name" value="Ubiquitin Conjugating Enzyme"/>
    <property type="match status" value="1"/>
</dbReference>
<proteinExistence type="predicted"/>
<sequence length="92" mass="10027">MSNIAFTRIQRECKEVVTNKEIAETGIMIEILNDSLSEIKGQIRGPPDTPYQGGSFDLEIKPPDPSPFTPPKGCVVNAANSTSEHTSAYVFT</sequence>
<dbReference type="OrthoDB" id="9993688at2759"/>